<comment type="caution">
    <text evidence="2">The sequence shown here is derived from an EMBL/GenBank/DDBJ whole genome shotgun (WGS) entry which is preliminary data.</text>
</comment>
<name>A0A369CCG3_9GAMM</name>
<dbReference type="AlphaFoldDB" id="A0A369CCG3"/>
<dbReference type="OrthoDB" id="9181767at2"/>
<sequence>MSARTDSLPSLTRAWLILVALTLASIALGKWSAAIPWLPLLMAVVIWIKCAIIADRFIEADRAHPFVRRVVRVFIALAPIALILVTLFGPGIARLLTLK</sequence>
<proteinExistence type="predicted"/>
<keyword evidence="1" id="KW-0812">Transmembrane</keyword>
<keyword evidence="1" id="KW-0472">Membrane</keyword>
<gene>
    <name evidence="2" type="ORF">DFQ59_103197</name>
</gene>
<keyword evidence="3" id="KW-1185">Reference proteome</keyword>
<keyword evidence="1" id="KW-1133">Transmembrane helix</keyword>
<dbReference type="RefSeq" id="WP_114279413.1">
    <property type="nucleotide sequence ID" value="NZ_QPJY01000003.1"/>
</dbReference>
<accession>A0A369CCG3</accession>
<feature type="transmembrane region" description="Helical" evidence="1">
    <location>
        <begin position="70"/>
        <end position="93"/>
    </location>
</feature>
<evidence type="ECO:0000313" key="3">
    <source>
        <dbReference type="Proteomes" id="UP000252707"/>
    </source>
</evidence>
<dbReference type="Proteomes" id="UP000252707">
    <property type="component" value="Unassembled WGS sequence"/>
</dbReference>
<organism evidence="2 3">
    <name type="scientific">Thioalbus denitrificans</name>
    <dbReference type="NCBI Taxonomy" id="547122"/>
    <lineage>
        <taxon>Bacteria</taxon>
        <taxon>Pseudomonadati</taxon>
        <taxon>Pseudomonadota</taxon>
        <taxon>Gammaproteobacteria</taxon>
        <taxon>Chromatiales</taxon>
        <taxon>Ectothiorhodospiraceae</taxon>
        <taxon>Thioalbus</taxon>
    </lineage>
</organism>
<protein>
    <recommendedName>
        <fullName evidence="4">Cytochrome c oxidase subunit IV</fullName>
    </recommendedName>
</protein>
<reference evidence="2 3" key="1">
    <citation type="submission" date="2018-07" db="EMBL/GenBank/DDBJ databases">
        <title>Genomic Encyclopedia of Type Strains, Phase IV (KMG-IV): sequencing the most valuable type-strain genomes for metagenomic binning, comparative biology and taxonomic classification.</title>
        <authorList>
            <person name="Goeker M."/>
        </authorList>
    </citation>
    <scope>NUCLEOTIDE SEQUENCE [LARGE SCALE GENOMIC DNA]</scope>
    <source>
        <strain evidence="2 3">DSM 26407</strain>
    </source>
</reference>
<feature type="transmembrane region" description="Helical" evidence="1">
    <location>
        <begin position="12"/>
        <end position="31"/>
    </location>
</feature>
<dbReference type="EMBL" id="QPJY01000003">
    <property type="protein sequence ID" value="RCX31231.1"/>
    <property type="molecule type" value="Genomic_DNA"/>
</dbReference>
<feature type="transmembrane region" description="Helical" evidence="1">
    <location>
        <begin position="37"/>
        <end position="58"/>
    </location>
</feature>
<evidence type="ECO:0000313" key="2">
    <source>
        <dbReference type="EMBL" id="RCX31231.1"/>
    </source>
</evidence>
<evidence type="ECO:0000256" key="1">
    <source>
        <dbReference type="SAM" id="Phobius"/>
    </source>
</evidence>
<evidence type="ECO:0008006" key="4">
    <source>
        <dbReference type="Google" id="ProtNLM"/>
    </source>
</evidence>